<keyword evidence="13" id="KW-0238">DNA-binding</keyword>
<feature type="compositionally biased region" description="Basic and acidic residues" evidence="19">
    <location>
        <begin position="304"/>
        <end position="315"/>
    </location>
</feature>
<dbReference type="PANTHER" id="PTHR11276">
    <property type="entry name" value="DNA POLYMERASE TYPE-X FAMILY MEMBER"/>
    <property type="match status" value="1"/>
</dbReference>
<protein>
    <recommendedName>
        <fullName evidence="5">DNA polymerase lambda</fullName>
        <ecNumber evidence="4">2.7.7.7</ecNumber>
    </recommendedName>
</protein>
<dbReference type="GO" id="GO:0006260">
    <property type="term" value="P:DNA replication"/>
    <property type="evidence" value="ECO:0007669"/>
    <property type="project" value="UniProtKB-KW"/>
</dbReference>
<keyword evidence="10" id="KW-0479">Metal-binding</keyword>
<dbReference type="AlphaFoldDB" id="A0A2K1QLZ6"/>
<name>A0A2K1QLZ6_9PEZI</name>
<comment type="subcellular location">
    <subcellularLocation>
        <location evidence="2">Nucleus</location>
    </subcellularLocation>
</comment>
<evidence type="ECO:0000256" key="2">
    <source>
        <dbReference type="ARBA" id="ARBA00004123"/>
    </source>
</evidence>
<dbReference type="GO" id="GO:0006303">
    <property type="term" value="P:double-strand break repair via nonhomologous end joining"/>
    <property type="evidence" value="ECO:0007669"/>
    <property type="project" value="TreeGrafter"/>
</dbReference>
<evidence type="ECO:0000256" key="9">
    <source>
        <dbReference type="ARBA" id="ARBA00022705"/>
    </source>
</evidence>
<keyword evidence="8" id="KW-0548">Nucleotidyltransferase</keyword>
<keyword evidence="14" id="KW-0234">DNA repair</keyword>
<dbReference type="InterPro" id="IPR002054">
    <property type="entry name" value="DNA-dir_DNA_pol_X"/>
</dbReference>
<dbReference type="PANTHER" id="PTHR11276:SF28">
    <property type="entry name" value="DNA POLYMERASE LAMBDA"/>
    <property type="match status" value="1"/>
</dbReference>
<comment type="catalytic activity">
    <reaction evidence="17">
        <text>DNA(n) + a 2'-deoxyribonucleoside 5'-triphosphate = DNA(n+1) + diphosphate</text>
        <dbReference type="Rhea" id="RHEA:22508"/>
        <dbReference type="Rhea" id="RHEA-COMP:17339"/>
        <dbReference type="Rhea" id="RHEA-COMP:17340"/>
        <dbReference type="ChEBI" id="CHEBI:33019"/>
        <dbReference type="ChEBI" id="CHEBI:61560"/>
        <dbReference type="ChEBI" id="CHEBI:173112"/>
        <dbReference type="EC" id="2.7.7.7"/>
    </reaction>
</comment>
<feature type="compositionally biased region" description="Polar residues" evidence="19">
    <location>
        <begin position="275"/>
        <end position="288"/>
    </location>
</feature>
<dbReference type="Gene3D" id="3.30.210.10">
    <property type="entry name" value="DNA polymerase, thumb domain"/>
    <property type="match status" value="1"/>
</dbReference>
<dbReference type="InterPro" id="IPR027421">
    <property type="entry name" value="DNA_pol_lamdba_lyase_dom_sf"/>
</dbReference>
<dbReference type="InterPro" id="IPR036420">
    <property type="entry name" value="BRCT_dom_sf"/>
</dbReference>
<dbReference type="InterPro" id="IPR043519">
    <property type="entry name" value="NT_sf"/>
</dbReference>
<dbReference type="InParanoid" id="A0A2K1QLZ6"/>
<gene>
    <name evidence="21" type="ORF">CAC42_1938</name>
</gene>
<feature type="domain" description="BRCT" evidence="20">
    <location>
        <begin position="120"/>
        <end position="220"/>
    </location>
</feature>
<evidence type="ECO:0000256" key="3">
    <source>
        <dbReference type="ARBA" id="ARBA00008323"/>
    </source>
</evidence>
<reference evidence="21 22" key="1">
    <citation type="submission" date="2017-06" db="EMBL/GenBank/DDBJ databases">
        <title>Draft genome sequence of a variant of Elsinoe murrayae.</title>
        <authorList>
            <person name="Cheng Q."/>
        </authorList>
    </citation>
    <scope>NUCLEOTIDE SEQUENCE [LARGE SCALE GENOMIC DNA]</scope>
    <source>
        <strain evidence="21 22">CQ-2017a</strain>
    </source>
</reference>
<evidence type="ECO:0000259" key="20">
    <source>
        <dbReference type="PROSITE" id="PS50172"/>
    </source>
</evidence>
<dbReference type="PRINTS" id="PR00869">
    <property type="entry name" value="DNAPOLX"/>
</dbReference>
<evidence type="ECO:0000256" key="16">
    <source>
        <dbReference type="ARBA" id="ARBA00023242"/>
    </source>
</evidence>
<evidence type="ECO:0000256" key="15">
    <source>
        <dbReference type="ARBA" id="ARBA00023239"/>
    </source>
</evidence>
<evidence type="ECO:0000256" key="17">
    <source>
        <dbReference type="ARBA" id="ARBA00049244"/>
    </source>
</evidence>
<evidence type="ECO:0000313" key="22">
    <source>
        <dbReference type="Proteomes" id="UP000243797"/>
    </source>
</evidence>
<dbReference type="Gene3D" id="3.30.460.10">
    <property type="entry name" value="Beta Polymerase, domain 2"/>
    <property type="match status" value="1"/>
</dbReference>
<dbReference type="STRING" id="2082308.A0A2K1QLZ6"/>
<dbReference type="EC" id="2.7.7.7" evidence="4"/>
<dbReference type="EMBL" id="NKHZ01000059">
    <property type="protein sequence ID" value="PNS16175.1"/>
    <property type="molecule type" value="Genomic_DNA"/>
</dbReference>
<evidence type="ECO:0000256" key="10">
    <source>
        <dbReference type="ARBA" id="ARBA00022723"/>
    </source>
</evidence>
<keyword evidence="7" id="KW-0808">Transferase</keyword>
<dbReference type="SMART" id="SM00483">
    <property type="entry name" value="POLXc"/>
    <property type="match status" value="1"/>
</dbReference>
<dbReference type="Pfam" id="PF10391">
    <property type="entry name" value="DNA_pol_lambd_f"/>
    <property type="match status" value="1"/>
</dbReference>
<proteinExistence type="inferred from homology"/>
<dbReference type="Pfam" id="PF14716">
    <property type="entry name" value="HHH_8"/>
    <property type="match status" value="1"/>
</dbReference>
<accession>A0A2K1QLZ6</accession>
<feature type="region of interest" description="Disordered" evidence="19">
    <location>
        <begin position="259"/>
        <end position="315"/>
    </location>
</feature>
<feature type="active site" description="Nucleophile; Schiff-base intermediate with DNA; for 5'-dRP lyase activity" evidence="18">
    <location>
        <position position="437"/>
    </location>
</feature>
<keyword evidence="11" id="KW-0227">DNA damage</keyword>
<dbReference type="SUPFAM" id="SSF81585">
    <property type="entry name" value="PsbU/PolX domain-like"/>
    <property type="match status" value="1"/>
</dbReference>
<evidence type="ECO:0000313" key="21">
    <source>
        <dbReference type="EMBL" id="PNS16175.1"/>
    </source>
</evidence>
<dbReference type="PROSITE" id="PS00522">
    <property type="entry name" value="DNA_POLYMERASE_X"/>
    <property type="match status" value="1"/>
</dbReference>
<dbReference type="InterPro" id="IPR029398">
    <property type="entry name" value="PolB_thumb"/>
</dbReference>
<dbReference type="InterPro" id="IPR019843">
    <property type="entry name" value="DNA_pol-X_BS"/>
</dbReference>
<evidence type="ECO:0000256" key="14">
    <source>
        <dbReference type="ARBA" id="ARBA00023204"/>
    </source>
</evidence>
<keyword evidence="6" id="KW-0237">DNA synthesis</keyword>
<keyword evidence="16" id="KW-0539">Nucleus</keyword>
<dbReference type="InterPro" id="IPR018944">
    <property type="entry name" value="DNA_pol_lambd_fingers_domain"/>
</dbReference>
<dbReference type="InterPro" id="IPR001357">
    <property type="entry name" value="BRCT_dom"/>
</dbReference>
<dbReference type="InterPro" id="IPR002008">
    <property type="entry name" value="DNA_pol_X_beta-like"/>
</dbReference>
<dbReference type="InterPro" id="IPR010996">
    <property type="entry name" value="HHH_MUS81"/>
</dbReference>
<dbReference type="Gene3D" id="1.10.150.110">
    <property type="entry name" value="DNA polymerase beta, N-terminal domain-like"/>
    <property type="match status" value="1"/>
</dbReference>
<keyword evidence="15" id="KW-0456">Lyase</keyword>
<dbReference type="FunFam" id="1.10.150.20:FF:000010">
    <property type="entry name" value="DNA polymerase lambda"/>
    <property type="match status" value="1"/>
</dbReference>
<sequence length="703" mass="78256">MSDRYRQKLADYAFLNAAGTDHQERDPALEHSMTTLKRKRPLPRGNAALLSPATSAAQHGRKATRMSDKVQAFGRPVNASLTSSKSFQAPHSPKLAMPEKSTSMVGLSAFAGTTTLAAADTGKVLDGCHFYFFPNNDYHPGRKFRIRKAVEYGAVRHSLWSDRVTHLVVDRSMTYDQVCDTLRSTEKIVSIPPRVHVVSEDYPADCIAYKTLVNPQQAHYRVKGAIAKGAAGAACNDITTTEVVDVESMEKGANTASLELKPAGKDVQVQPPQTPSQHTIASTISEASADSLPVTRSRPPSRIAGDKKPSGDQHELDKAIEDARHAQDLMLSEDEADDRPSSSGSESDRAAHATSVPTWQSRFQCMHSNTAKTTDGPNAQTIVILSEMTDYYIKINDTWRPVAYRKAMNTLRNHPQKVCTAVEARKLPFIGNRLASKIEEIVFTNHLRRLENAKAEPTDQILQLFLGVYGIGYNAGMRYIAQGYKTLDDLRTKAPLTDNQRIGIDHYDDFNSRIPRAEVKEHSDVVVRAAKKVDPVIEVYTMGSYRRGATSSSDIDLVITHPTWDISKLRPMLVDTLIPRLFKQGFLRCSLAATHRLDGTKWHGASCLPNSTVWRRIDFLLVPAAELGASLIYFTGNDIFNRSMRLLASRKGMRLNQRGLYKNVMRGKGREKVTEGELVEGKDERKIFEILGVPWREPQERVC</sequence>
<dbReference type="PRINTS" id="PR00870">
    <property type="entry name" value="DNAPOLXBETA"/>
</dbReference>
<evidence type="ECO:0000256" key="4">
    <source>
        <dbReference type="ARBA" id="ARBA00012417"/>
    </source>
</evidence>
<evidence type="ECO:0000256" key="6">
    <source>
        <dbReference type="ARBA" id="ARBA00022634"/>
    </source>
</evidence>
<dbReference type="SMART" id="SM00292">
    <property type="entry name" value="BRCT"/>
    <property type="match status" value="1"/>
</dbReference>
<dbReference type="OrthoDB" id="205514at2759"/>
<dbReference type="GO" id="GO:0046872">
    <property type="term" value="F:metal ion binding"/>
    <property type="evidence" value="ECO:0007669"/>
    <property type="project" value="UniProtKB-KW"/>
</dbReference>
<dbReference type="InterPro" id="IPR028207">
    <property type="entry name" value="DNA_pol_B_palm_palm"/>
</dbReference>
<dbReference type="Pfam" id="PF00533">
    <property type="entry name" value="BRCT"/>
    <property type="match status" value="1"/>
</dbReference>
<evidence type="ECO:0000256" key="5">
    <source>
        <dbReference type="ARBA" id="ARBA00016513"/>
    </source>
</evidence>
<comment type="cofactor">
    <cofactor evidence="1">
        <name>Mn(2+)</name>
        <dbReference type="ChEBI" id="CHEBI:29035"/>
    </cofactor>
</comment>
<dbReference type="Pfam" id="PF14792">
    <property type="entry name" value="DNA_pol_B_palm"/>
    <property type="match status" value="1"/>
</dbReference>
<dbReference type="GO" id="GO:0005634">
    <property type="term" value="C:nucleus"/>
    <property type="evidence" value="ECO:0007669"/>
    <property type="project" value="UniProtKB-SubCell"/>
</dbReference>
<dbReference type="SUPFAM" id="SSF47802">
    <property type="entry name" value="DNA polymerase beta, N-terminal domain-like"/>
    <property type="match status" value="1"/>
</dbReference>
<dbReference type="FunCoup" id="A0A2K1QLZ6">
    <property type="interactions" value="251"/>
</dbReference>
<dbReference type="CDD" id="cd00141">
    <property type="entry name" value="NT_POLXc"/>
    <property type="match status" value="1"/>
</dbReference>
<evidence type="ECO:0000256" key="12">
    <source>
        <dbReference type="ARBA" id="ARBA00022932"/>
    </source>
</evidence>
<dbReference type="InterPro" id="IPR022312">
    <property type="entry name" value="DNA_pol_X"/>
</dbReference>
<dbReference type="Pfam" id="PF14791">
    <property type="entry name" value="DNA_pol_B_thumb"/>
    <property type="match status" value="1"/>
</dbReference>
<organism evidence="21 22">
    <name type="scientific">Sphaceloma murrayae</name>
    <dbReference type="NCBI Taxonomy" id="2082308"/>
    <lineage>
        <taxon>Eukaryota</taxon>
        <taxon>Fungi</taxon>
        <taxon>Dikarya</taxon>
        <taxon>Ascomycota</taxon>
        <taxon>Pezizomycotina</taxon>
        <taxon>Dothideomycetes</taxon>
        <taxon>Dothideomycetidae</taxon>
        <taxon>Myriangiales</taxon>
        <taxon>Elsinoaceae</taxon>
        <taxon>Sphaceloma</taxon>
    </lineage>
</organism>
<dbReference type="PROSITE" id="PS50172">
    <property type="entry name" value="BRCT"/>
    <property type="match status" value="1"/>
</dbReference>
<evidence type="ECO:0000256" key="1">
    <source>
        <dbReference type="ARBA" id="ARBA00001936"/>
    </source>
</evidence>
<comment type="similarity">
    <text evidence="3">Belongs to the DNA polymerase type-X family.</text>
</comment>
<dbReference type="FunFam" id="3.30.210.10:FF:000001">
    <property type="entry name" value="DNA polymerase lambda"/>
    <property type="match status" value="1"/>
</dbReference>
<comment type="caution">
    <text evidence="21">The sequence shown here is derived from an EMBL/GenBank/DDBJ whole genome shotgun (WGS) entry which is preliminary data.</text>
</comment>
<dbReference type="SUPFAM" id="SSF52113">
    <property type="entry name" value="BRCT domain"/>
    <property type="match status" value="1"/>
</dbReference>
<dbReference type="GO" id="GO:0003677">
    <property type="term" value="F:DNA binding"/>
    <property type="evidence" value="ECO:0007669"/>
    <property type="project" value="UniProtKB-KW"/>
</dbReference>
<dbReference type="GO" id="GO:0016829">
    <property type="term" value="F:lyase activity"/>
    <property type="evidence" value="ECO:0007669"/>
    <property type="project" value="UniProtKB-KW"/>
</dbReference>
<dbReference type="Gene3D" id="1.10.150.20">
    <property type="entry name" value="5' to 3' exonuclease, C-terminal subdomain"/>
    <property type="match status" value="1"/>
</dbReference>
<dbReference type="GO" id="GO:0003887">
    <property type="term" value="F:DNA-directed DNA polymerase activity"/>
    <property type="evidence" value="ECO:0007669"/>
    <property type="project" value="UniProtKB-KW"/>
</dbReference>
<evidence type="ECO:0000256" key="7">
    <source>
        <dbReference type="ARBA" id="ARBA00022679"/>
    </source>
</evidence>
<keyword evidence="9" id="KW-0235">DNA replication</keyword>
<evidence type="ECO:0000256" key="11">
    <source>
        <dbReference type="ARBA" id="ARBA00022763"/>
    </source>
</evidence>
<dbReference type="SUPFAM" id="SSF81301">
    <property type="entry name" value="Nucleotidyltransferase"/>
    <property type="match status" value="1"/>
</dbReference>
<dbReference type="Proteomes" id="UP000243797">
    <property type="component" value="Unassembled WGS sequence"/>
</dbReference>
<dbReference type="Gene3D" id="3.40.50.10190">
    <property type="entry name" value="BRCT domain"/>
    <property type="match status" value="1"/>
</dbReference>
<evidence type="ECO:0000256" key="13">
    <source>
        <dbReference type="ARBA" id="ARBA00023125"/>
    </source>
</evidence>
<keyword evidence="22" id="KW-1185">Reference proteome</keyword>
<keyword evidence="12" id="KW-0239">DNA-directed DNA polymerase</keyword>
<dbReference type="FunFam" id="1.10.150.110:FF:000005">
    <property type="entry name" value="DNA polymerase POL4"/>
    <property type="match status" value="1"/>
</dbReference>
<evidence type="ECO:0000256" key="19">
    <source>
        <dbReference type="SAM" id="MobiDB-lite"/>
    </source>
</evidence>
<dbReference type="InterPro" id="IPR037160">
    <property type="entry name" value="DNA_Pol_thumb_sf"/>
</dbReference>
<evidence type="ECO:0000256" key="18">
    <source>
        <dbReference type="PIRSR" id="PIRSR622312-50"/>
    </source>
</evidence>
<evidence type="ECO:0000256" key="8">
    <source>
        <dbReference type="ARBA" id="ARBA00022695"/>
    </source>
</evidence>
<feature type="region of interest" description="Disordered" evidence="19">
    <location>
        <begin position="332"/>
        <end position="356"/>
    </location>
</feature>